<feature type="domain" description="DUF3955" evidence="2">
    <location>
        <begin position="8"/>
        <end position="57"/>
    </location>
</feature>
<dbReference type="STRING" id="1715692.RUE5091_02514"/>
<sequence length="65" mass="7079">MTKLRLFGIVILFLAALSGLSEHLFYGGVDPNGVLQESFFLPLTFILVAIGVVVLVVSLFQSPRD</sequence>
<keyword evidence="1" id="KW-0472">Membrane</keyword>
<feature type="transmembrane region" description="Helical" evidence="1">
    <location>
        <begin position="40"/>
        <end position="60"/>
    </location>
</feature>
<dbReference type="Proteomes" id="UP000051260">
    <property type="component" value="Unassembled WGS sequence"/>
</dbReference>
<dbReference type="InterPro" id="IPR025016">
    <property type="entry name" value="DUF3955"/>
</dbReference>
<evidence type="ECO:0000313" key="3">
    <source>
        <dbReference type="EMBL" id="CUK03519.1"/>
    </source>
</evidence>
<keyword evidence="4" id="KW-1185">Reference proteome</keyword>
<keyword evidence="1" id="KW-1133">Transmembrane helix</keyword>
<dbReference type="EMBL" id="CYUD01000007">
    <property type="protein sequence ID" value="CUK03519.1"/>
    <property type="molecule type" value="Genomic_DNA"/>
</dbReference>
<evidence type="ECO:0000313" key="4">
    <source>
        <dbReference type="Proteomes" id="UP000051260"/>
    </source>
</evidence>
<dbReference type="Pfam" id="PF13127">
    <property type="entry name" value="DUF3955"/>
    <property type="match status" value="1"/>
</dbReference>
<dbReference type="AlphaFoldDB" id="A0A0P1IIA9"/>
<proteinExistence type="predicted"/>
<gene>
    <name evidence="3" type="ORF">RUE5091_02514</name>
</gene>
<evidence type="ECO:0000256" key="1">
    <source>
        <dbReference type="SAM" id="Phobius"/>
    </source>
</evidence>
<organism evidence="3 4">
    <name type="scientific">Ruegeria denitrificans</name>
    <dbReference type="NCBI Taxonomy" id="1715692"/>
    <lineage>
        <taxon>Bacteria</taxon>
        <taxon>Pseudomonadati</taxon>
        <taxon>Pseudomonadota</taxon>
        <taxon>Alphaproteobacteria</taxon>
        <taxon>Rhodobacterales</taxon>
        <taxon>Roseobacteraceae</taxon>
        <taxon>Ruegeria</taxon>
    </lineage>
</organism>
<evidence type="ECO:0000259" key="2">
    <source>
        <dbReference type="Pfam" id="PF13127"/>
    </source>
</evidence>
<dbReference type="RefSeq" id="WP_058282215.1">
    <property type="nucleotide sequence ID" value="NZ_CYUD01000007.1"/>
</dbReference>
<reference evidence="4" key="1">
    <citation type="submission" date="2015-09" db="EMBL/GenBank/DDBJ databases">
        <authorList>
            <person name="Rodrigo-Torres L."/>
            <person name="Arahal D.R."/>
        </authorList>
    </citation>
    <scope>NUCLEOTIDE SEQUENCE [LARGE SCALE GENOMIC DNA]</scope>
    <source>
        <strain evidence="4">CECT 5091</strain>
    </source>
</reference>
<name>A0A0P1IIA9_9RHOB</name>
<protein>
    <recommendedName>
        <fullName evidence="2">DUF3955 domain-containing protein</fullName>
    </recommendedName>
</protein>
<keyword evidence="1" id="KW-0812">Transmembrane</keyword>
<accession>A0A0P1IIA9</accession>